<dbReference type="InterPro" id="IPR024977">
    <property type="entry name" value="Apc4-like_WD40_dom"/>
</dbReference>
<name>A0A212Q5C2_9PROT</name>
<evidence type="ECO:0000313" key="3">
    <source>
        <dbReference type="Proteomes" id="UP000197065"/>
    </source>
</evidence>
<dbReference type="SUPFAM" id="SSF50978">
    <property type="entry name" value="WD40 repeat-like"/>
    <property type="match status" value="1"/>
</dbReference>
<dbReference type="Pfam" id="PF00400">
    <property type="entry name" value="WD40"/>
    <property type="match status" value="1"/>
</dbReference>
<dbReference type="InterPro" id="IPR015943">
    <property type="entry name" value="WD40/YVTN_repeat-like_dom_sf"/>
</dbReference>
<gene>
    <name evidence="2" type="ORF">SAMN07250955_101421</name>
</gene>
<feature type="domain" description="Anaphase-promoting complex subunit 4-like WD40" evidence="1">
    <location>
        <begin position="286"/>
        <end position="344"/>
    </location>
</feature>
<dbReference type="PANTHER" id="PTHR19879">
    <property type="entry name" value="TRANSCRIPTION INITIATION FACTOR TFIID"/>
    <property type="match status" value="1"/>
</dbReference>
<accession>A0A212Q5C2</accession>
<dbReference type="Gene3D" id="2.130.10.10">
    <property type="entry name" value="YVTN repeat-like/Quinoprotein amine dehydrogenase"/>
    <property type="match status" value="2"/>
</dbReference>
<sequence>MRQLGERRALLDDRGVRFALGEFVVASAFTRDGRKGAFALADGTLRLFDSERPEQLQVFEAHAGDSCLALTPDLVPAGLLSSGDDGRLLRILPDEGGAPRAQELGAWSGKWIEHVAVGEKNRRLAVAVGKSVELLHQDGQLLQSLPHNSTVTGVAFDPSGQRLAVSHYGGITLWISYKDGWKPTPLAWKGSHIGVTWSPSGKFIVTSMQENTLHGWRLADKKDMNMRGYPAKVRSMSWTLKGRFLATSGADTAVLWPFKAEDGPMGKEPTTLGMGDDLVSIVAAHPTQNLLAMGYRDGSVLLGRIDEGDFLPVRQPGGAAVSCLSWSHDGRVLAIGAEDGFAALLGLGR</sequence>
<dbReference type="SMART" id="SM00320">
    <property type="entry name" value="WD40"/>
    <property type="match status" value="6"/>
</dbReference>
<dbReference type="Pfam" id="PF12894">
    <property type="entry name" value="ANAPC4_WD40"/>
    <property type="match status" value="1"/>
</dbReference>
<dbReference type="InterPro" id="IPR036322">
    <property type="entry name" value="WD40_repeat_dom_sf"/>
</dbReference>
<dbReference type="AlphaFoldDB" id="A0A212Q5C2"/>
<reference evidence="2 3" key="1">
    <citation type="submission" date="2017-06" db="EMBL/GenBank/DDBJ databases">
        <authorList>
            <person name="Kim H.J."/>
            <person name="Triplett B.A."/>
        </authorList>
    </citation>
    <scope>NUCLEOTIDE SEQUENCE [LARGE SCALE GENOMIC DNA]</scope>
    <source>
        <strain evidence="2 3">B29T1</strain>
    </source>
</reference>
<keyword evidence="3" id="KW-1185">Reference proteome</keyword>
<dbReference type="EMBL" id="FYEH01000001">
    <property type="protein sequence ID" value="SNB54483.1"/>
    <property type="molecule type" value="Genomic_DNA"/>
</dbReference>
<dbReference type="InterPro" id="IPR001680">
    <property type="entry name" value="WD40_rpt"/>
</dbReference>
<organism evidence="2 3">
    <name type="scientific">Arboricoccus pini</name>
    <dbReference type="NCBI Taxonomy" id="1963835"/>
    <lineage>
        <taxon>Bacteria</taxon>
        <taxon>Pseudomonadati</taxon>
        <taxon>Pseudomonadota</taxon>
        <taxon>Alphaproteobacteria</taxon>
        <taxon>Geminicoccales</taxon>
        <taxon>Geminicoccaceae</taxon>
        <taxon>Arboricoccus</taxon>
    </lineage>
</organism>
<dbReference type="PANTHER" id="PTHR19879:SF9">
    <property type="entry name" value="TRANSCRIPTION INITIATION FACTOR TFIID SUBUNIT 5"/>
    <property type="match status" value="1"/>
</dbReference>
<evidence type="ECO:0000313" key="2">
    <source>
        <dbReference type="EMBL" id="SNB54483.1"/>
    </source>
</evidence>
<evidence type="ECO:0000259" key="1">
    <source>
        <dbReference type="Pfam" id="PF12894"/>
    </source>
</evidence>
<dbReference type="Proteomes" id="UP000197065">
    <property type="component" value="Unassembled WGS sequence"/>
</dbReference>
<dbReference type="RefSeq" id="WP_088559716.1">
    <property type="nucleotide sequence ID" value="NZ_FYEH01000001.1"/>
</dbReference>
<protein>
    <submittedName>
        <fullName evidence="2">WD-40 repeat-containing protein</fullName>
    </submittedName>
</protein>
<dbReference type="OrthoDB" id="9814620at2"/>
<proteinExistence type="predicted"/>